<protein>
    <submittedName>
        <fullName evidence="2">Secreted and transmembrane protein 1</fullName>
    </submittedName>
</protein>
<dbReference type="Proteomes" id="UP000694863">
    <property type="component" value="Unplaced"/>
</dbReference>
<gene>
    <name evidence="2" type="primary">SECTM1</name>
</gene>
<proteinExistence type="predicted"/>
<reference evidence="2" key="1">
    <citation type="submission" date="2025-08" db="UniProtKB">
        <authorList>
            <consortium name="RefSeq"/>
        </authorList>
    </citation>
    <scope>IDENTIFICATION</scope>
</reference>
<evidence type="ECO:0000313" key="1">
    <source>
        <dbReference type="Proteomes" id="UP000694863"/>
    </source>
</evidence>
<keyword evidence="2" id="KW-0812">Transmembrane</keyword>
<sequence>MPTSLWAPSWPLSAFGVLLFLAAFMNVQHRGAGALHPGVKSQNLQQSSRTRKNTTQYYTAWDRPNCTSARVEVPLGSRAVVDCRITTTFSGVSVRHCGPGQPCRTIFSVKTPGNFTHGWWQLRVQERQATLLITEARATQAGKYEWRLEGLQLSFMTTTLNVTDPLIVDSALESVNPPLNVKDGPLTPAAQKSLQAPQYMAILGGVLLLIVVLGLLFGCKQKRRCYTASCPSGLTKLTALPSLSPWELPQDQEALPRQAAWISDPWGPCLNCKHGKYQHVWLPCPSPRQQGSCTPDKVQ</sequence>
<accession>A0AC55DVX5</accession>
<evidence type="ECO:0000313" key="2">
    <source>
        <dbReference type="RefSeq" id="XP_045155895.1"/>
    </source>
</evidence>
<organism evidence="1 2">
    <name type="scientific">Echinops telfairi</name>
    <name type="common">Lesser hedgehog tenrec</name>
    <dbReference type="NCBI Taxonomy" id="9371"/>
    <lineage>
        <taxon>Eukaryota</taxon>
        <taxon>Metazoa</taxon>
        <taxon>Chordata</taxon>
        <taxon>Craniata</taxon>
        <taxon>Vertebrata</taxon>
        <taxon>Euteleostomi</taxon>
        <taxon>Mammalia</taxon>
        <taxon>Eutheria</taxon>
        <taxon>Afrotheria</taxon>
        <taxon>Tenrecidae</taxon>
        <taxon>Tenrecinae</taxon>
        <taxon>Echinops</taxon>
    </lineage>
</organism>
<keyword evidence="2" id="KW-0472">Membrane</keyword>
<name>A0AC55DVX5_ECHTE</name>
<keyword evidence="1" id="KW-1185">Reference proteome</keyword>
<dbReference type="RefSeq" id="XP_045155895.1">
    <property type="nucleotide sequence ID" value="XM_045299960.1"/>
</dbReference>